<dbReference type="GO" id="GO:0008757">
    <property type="term" value="F:S-adenosylmethionine-dependent methyltransferase activity"/>
    <property type="evidence" value="ECO:0007669"/>
    <property type="project" value="UniProtKB-ARBA"/>
</dbReference>
<dbReference type="Proteomes" id="UP000292702">
    <property type="component" value="Unassembled WGS sequence"/>
</dbReference>
<accession>A0A4R0RH47</accession>
<organism evidence="1 2">
    <name type="scientific">Steccherinum ochraceum</name>
    <dbReference type="NCBI Taxonomy" id="92696"/>
    <lineage>
        <taxon>Eukaryota</taxon>
        <taxon>Fungi</taxon>
        <taxon>Dikarya</taxon>
        <taxon>Basidiomycota</taxon>
        <taxon>Agaricomycotina</taxon>
        <taxon>Agaricomycetes</taxon>
        <taxon>Polyporales</taxon>
        <taxon>Steccherinaceae</taxon>
        <taxon>Steccherinum</taxon>
    </lineage>
</organism>
<dbReference type="OrthoDB" id="413520at2759"/>
<comment type="caution">
    <text evidence="1">The sequence shown here is derived from an EMBL/GenBank/DDBJ whole genome shotgun (WGS) entry which is preliminary data.</text>
</comment>
<gene>
    <name evidence="1" type="ORF">EIP91_003293</name>
</gene>
<dbReference type="PANTHER" id="PTHR14614">
    <property type="entry name" value="HEPATOCELLULAR CARCINOMA-ASSOCIATED ANTIGEN"/>
    <property type="match status" value="1"/>
</dbReference>
<sequence length="388" mass="42709">MFYYLSFLRPPPQRAIPSGPVTVTPQLANDLRTELLDQTHDIYYSWSLVTTESSSSGHLSFPAITKPRKLTTWRRDNAYKEMLVPSPLGVRDGQSYSLVLTTHDQGHPHVINLAGPSCGVRPFPLISQPILFSSRGRQDAGKQERIQRVYRLPTTPASQVFLRVTEQTSFDLDKKIWDSGIGLSGWLSDLSSGSIEGEHTHDLRRRLFDSPSADILELGAGTGIVALAFGALLSAATRSSGCIITTDLASAMPLLEHNVTQNESLFTCINTRPRPVVLDWDDETLPDEVGSVRGGFDVIVMADVTYNTASFPALVSTLEKVISLHNPSQKSEPPLILLGYKERDAAERTLWEMVREIGVEFTQVGERTGAGGPPIEVWLGHVLQQPVP</sequence>
<dbReference type="AlphaFoldDB" id="A0A4R0RH47"/>
<dbReference type="Pfam" id="PF10294">
    <property type="entry name" value="Methyltransf_16"/>
    <property type="match status" value="1"/>
</dbReference>
<dbReference type="EMBL" id="RWJN01000201">
    <property type="protein sequence ID" value="TCD65055.1"/>
    <property type="molecule type" value="Genomic_DNA"/>
</dbReference>
<dbReference type="STRING" id="92696.A0A4R0RH47"/>
<dbReference type="InterPro" id="IPR019410">
    <property type="entry name" value="Methyltransf_16"/>
</dbReference>
<protein>
    <submittedName>
        <fullName evidence="1">Uncharacterized protein</fullName>
    </submittedName>
</protein>
<evidence type="ECO:0000313" key="2">
    <source>
        <dbReference type="Proteomes" id="UP000292702"/>
    </source>
</evidence>
<proteinExistence type="predicted"/>
<evidence type="ECO:0000313" key="1">
    <source>
        <dbReference type="EMBL" id="TCD65055.1"/>
    </source>
</evidence>
<dbReference type="SUPFAM" id="SSF53335">
    <property type="entry name" value="S-adenosyl-L-methionine-dependent methyltransferases"/>
    <property type="match status" value="1"/>
</dbReference>
<dbReference type="Gene3D" id="3.40.50.150">
    <property type="entry name" value="Vaccinia Virus protein VP39"/>
    <property type="match status" value="1"/>
</dbReference>
<dbReference type="InterPro" id="IPR029063">
    <property type="entry name" value="SAM-dependent_MTases_sf"/>
</dbReference>
<name>A0A4R0RH47_9APHY</name>
<reference evidence="1 2" key="1">
    <citation type="submission" date="2018-11" db="EMBL/GenBank/DDBJ databases">
        <title>Genome assembly of Steccherinum ochraceum LE-BIN_3174, the white-rot fungus of the Steccherinaceae family (The Residual Polyporoid clade, Polyporales, Basidiomycota).</title>
        <authorList>
            <person name="Fedorova T.V."/>
            <person name="Glazunova O.A."/>
            <person name="Landesman E.O."/>
            <person name="Moiseenko K.V."/>
            <person name="Psurtseva N.V."/>
            <person name="Savinova O.S."/>
            <person name="Shakhova N.V."/>
            <person name="Tyazhelova T.V."/>
            <person name="Vasina D.V."/>
        </authorList>
    </citation>
    <scope>NUCLEOTIDE SEQUENCE [LARGE SCALE GENOMIC DNA]</scope>
    <source>
        <strain evidence="1 2">LE-BIN_3174</strain>
    </source>
</reference>
<keyword evidence="2" id="KW-1185">Reference proteome</keyword>